<evidence type="ECO:0000313" key="4">
    <source>
        <dbReference type="Proteomes" id="UP001159364"/>
    </source>
</evidence>
<accession>A0AAV8TVN0</accession>
<dbReference type="Gene3D" id="2.60.60.20">
    <property type="entry name" value="PLAT/LH2 domain"/>
    <property type="match status" value="1"/>
</dbReference>
<gene>
    <name evidence="3" type="ORF">K2173_011214</name>
</gene>
<dbReference type="PANTHER" id="PTHR36330">
    <property type="entry name" value="LIPASE/LIPOOXYGENASE, PLAT/LH2 FAMILY PROTEIN"/>
    <property type="match status" value="1"/>
</dbReference>
<feature type="transmembrane region" description="Helical" evidence="1">
    <location>
        <begin position="318"/>
        <end position="335"/>
    </location>
</feature>
<feature type="transmembrane region" description="Helical" evidence="1">
    <location>
        <begin position="366"/>
        <end position="385"/>
    </location>
</feature>
<sequence>MESISVGQAVFLTNSRSFQTKINHSRAFLKAASSAKGRNFRIEYGFQRFQSTGFIRNYKHSDLQDFQAYAKPSRLLEATGLEVCTDSSQYKSFISSSVGGSRSSYKVKIQTSNMYGSSLSDQNAGIVLCLIDENGDSILQRIPAILKPNSTVSDDMIESNALHFQRGSVDEFTFYGPKLGRIDVLWVSVESGQWRLAGVSICVIDDSESSLNQNDGEETQYRGFQYEFKVDDVLLGEGGDMLMVEFRPSSVSRLSGIESCSLLDKISPRSRTHTDNRISTEESMREYADLKLSLLLYDTMLIIAGATTANFSVGEDTAFAFFVGGMIGFLYLLLLQKSVDGLSSSSLTSNNTNEISRLFQGFKGPLIPSIAVAIGLTSLAAKYSFGDIPTVLTPKELLAGMFGFLACKVAVLLAAFKPMSQGLKDKE</sequence>
<reference evidence="3 4" key="1">
    <citation type="submission" date="2021-09" db="EMBL/GenBank/DDBJ databases">
        <title>Genomic insights and catalytic innovation underlie evolution of tropane alkaloids biosynthesis.</title>
        <authorList>
            <person name="Wang Y.-J."/>
            <person name="Tian T."/>
            <person name="Huang J.-P."/>
            <person name="Huang S.-X."/>
        </authorList>
    </citation>
    <scope>NUCLEOTIDE SEQUENCE [LARGE SCALE GENOMIC DNA]</scope>
    <source>
        <strain evidence="3">KIB-2018</strain>
        <tissue evidence="3">Leaf</tissue>
    </source>
</reference>
<dbReference type="AlphaFoldDB" id="A0AAV8TVN0"/>
<protein>
    <recommendedName>
        <fullName evidence="2">DUF7755 domain-containing protein</fullName>
    </recommendedName>
</protein>
<proteinExistence type="predicted"/>
<dbReference type="InterPro" id="IPR036392">
    <property type="entry name" value="PLAT/LH2_dom_sf"/>
</dbReference>
<dbReference type="InterPro" id="IPR056657">
    <property type="entry name" value="DUF7755"/>
</dbReference>
<comment type="caution">
    <text evidence="3">The sequence shown here is derived from an EMBL/GenBank/DDBJ whole genome shotgun (WGS) entry which is preliminary data.</text>
</comment>
<dbReference type="PANTHER" id="PTHR36330:SF2">
    <property type="entry name" value="LIPASE_LIPOOXYGENASE, PLAT_LH2 FAMILY PROTEIN"/>
    <property type="match status" value="1"/>
</dbReference>
<dbReference type="Pfam" id="PF24938">
    <property type="entry name" value="DUF7755"/>
    <property type="match status" value="1"/>
</dbReference>
<feature type="transmembrane region" description="Helical" evidence="1">
    <location>
        <begin position="397"/>
        <end position="416"/>
    </location>
</feature>
<dbReference type="SUPFAM" id="SSF49723">
    <property type="entry name" value="Lipase/lipooxygenase domain (PLAT/LH2 domain)"/>
    <property type="match status" value="1"/>
</dbReference>
<keyword evidence="1" id="KW-1133">Transmembrane helix</keyword>
<evidence type="ECO:0000256" key="1">
    <source>
        <dbReference type="SAM" id="Phobius"/>
    </source>
</evidence>
<keyword evidence="1" id="KW-0812">Transmembrane</keyword>
<dbReference type="EMBL" id="JAIWQS010000003">
    <property type="protein sequence ID" value="KAJ8770119.1"/>
    <property type="molecule type" value="Genomic_DNA"/>
</dbReference>
<evidence type="ECO:0000313" key="3">
    <source>
        <dbReference type="EMBL" id="KAJ8770119.1"/>
    </source>
</evidence>
<feature type="transmembrane region" description="Helical" evidence="1">
    <location>
        <begin position="294"/>
        <end position="312"/>
    </location>
</feature>
<dbReference type="Proteomes" id="UP001159364">
    <property type="component" value="Linkage Group LG03"/>
</dbReference>
<keyword evidence="1" id="KW-0472">Membrane</keyword>
<organism evidence="3 4">
    <name type="scientific">Erythroxylum novogranatense</name>
    <dbReference type="NCBI Taxonomy" id="1862640"/>
    <lineage>
        <taxon>Eukaryota</taxon>
        <taxon>Viridiplantae</taxon>
        <taxon>Streptophyta</taxon>
        <taxon>Embryophyta</taxon>
        <taxon>Tracheophyta</taxon>
        <taxon>Spermatophyta</taxon>
        <taxon>Magnoliopsida</taxon>
        <taxon>eudicotyledons</taxon>
        <taxon>Gunneridae</taxon>
        <taxon>Pentapetalae</taxon>
        <taxon>rosids</taxon>
        <taxon>fabids</taxon>
        <taxon>Malpighiales</taxon>
        <taxon>Erythroxylaceae</taxon>
        <taxon>Erythroxylum</taxon>
    </lineage>
</organism>
<feature type="domain" description="DUF7755" evidence="2">
    <location>
        <begin position="103"/>
        <end position="251"/>
    </location>
</feature>
<keyword evidence="4" id="KW-1185">Reference proteome</keyword>
<evidence type="ECO:0000259" key="2">
    <source>
        <dbReference type="Pfam" id="PF24938"/>
    </source>
</evidence>
<name>A0AAV8TVN0_9ROSI</name>